<keyword evidence="4 11" id="KW-0808">Transferase</keyword>
<evidence type="ECO:0000256" key="1">
    <source>
        <dbReference type="ARBA" id="ARBA00004173"/>
    </source>
</evidence>
<gene>
    <name evidence="13" type="ORF">CPATCC_002177</name>
</gene>
<evidence type="ECO:0000259" key="12">
    <source>
        <dbReference type="PROSITE" id="PS51686"/>
    </source>
</evidence>
<keyword evidence="7" id="KW-0809">Transit peptide</keyword>
<feature type="binding site" evidence="11">
    <location>
        <position position="186"/>
    </location>
    <ligand>
        <name>S-adenosyl-L-methionine</name>
        <dbReference type="ChEBI" id="CHEBI:59789"/>
    </ligand>
</feature>
<evidence type="ECO:0000313" key="13">
    <source>
        <dbReference type="EMBL" id="QOY41605.1"/>
    </source>
</evidence>
<dbReference type="InterPro" id="IPR001678">
    <property type="entry name" value="MeTrfase_RsmB-F_NOP2_dom"/>
</dbReference>
<dbReference type="PANTHER" id="PTHR22808:SF3">
    <property type="entry name" value="5-METHYLCYTOSINE RRNA METHYLTRANSFERASE NSUN4"/>
    <property type="match status" value="1"/>
</dbReference>
<dbReference type="PRINTS" id="PR02008">
    <property type="entry name" value="RCMTFAMILY"/>
</dbReference>
<dbReference type="GO" id="GO:0008173">
    <property type="term" value="F:RNA methyltransferase activity"/>
    <property type="evidence" value="ECO:0007669"/>
    <property type="project" value="InterPro"/>
</dbReference>
<evidence type="ECO:0000256" key="2">
    <source>
        <dbReference type="ARBA" id="ARBA00022552"/>
    </source>
</evidence>
<evidence type="ECO:0000256" key="11">
    <source>
        <dbReference type="PROSITE-ProRule" id="PRU01023"/>
    </source>
</evidence>
<keyword evidence="2" id="KW-0698">rRNA processing</keyword>
<feature type="domain" description="SAM-dependent MTase RsmB/NOP-type" evidence="12">
    <location>
        <begin position="29"/>
        <end position="369"/>
    </location>
</feature>
<keyword evidence="6 11" id="KW-0694">RNA-binding</keyword>
<dbReference type="PROSITE" id="PS51686">
    <property type="entry name" value="SAM_MT_RSMB_NOP"/>
    <property type="match status" value="1"/>
</dbReference>
<dbReference type="InterPro" id="IPR029063">
    <property type="entry name" value="SAM-dependent_MTases_sf"/>
</dbReference>
<keyword evidence="3 11" id="KW-0489">Methyltransferase</keyword>
<accession>A0A7S7RFK8</accession>
<dbReference type="InterPro" id="IPR049560">
    <property type="entry name" value="MeTrfase_RsmB-F_NOP2_cat"/>
</dbReference>
<dbReference type="GO" id="GO:0005762">
    <property type="term" value="C:mitochondrial large ribosomal subunit"/>
    <property type="evidence" value="ECO:0007669"/>
    <property type="project" value="TreeGrafter"/>
</dbReference>
<proteinExistence type="inferred from homology"/>
<dbReference type="InterPro" id="IPR023267">
    <property type="entry name" value="RCMT"/>
</dbReference>
<feature type="active site" description="Nucleophile" evidence="11">
    <location>
        <position position="260"/>
    </location>
</feature>
<protein>
    <recommendedName>
        <fullName evidence="9">NOL1/NOP2/Sun domain family member 4</fullName>
    </recommendedName>
</protein>
<feature type="binding site" evidence="11">
    <location>
        <position position="208"/>
    </location>
    <ligand>
        <name>S-adenosyl-L-methionine</name>
        <dbReference type="ChEBI" id="CHEBI:59789"/>
    </ligand>
</feature>
<comment type="catalytic activity">
    <reaction evidence="10">
        <text>a cytidine in rRNA + S-adenosyl-L-methionine = a 5-methylcytidine in rRNA + S-adenosyl-L-homocysteine + H(+)</text>
        <dbReference type="Rhea" id="RHEA:61484"/>
        <dbReference type="Rhea" id="RHEA-COMP:15836"/>
        <dbReference type="Rhea" id="RHEA-COMP:15837"/>
        <dbReference type="ChEBI" id="CHEBI:15378"/>
        <dbReference type="ChEBI" id="CHEBI:57856"/>
        <dbReference type="ChEBI" id="CHEBI:59789"/>
        <dbReference type="ChEBI" id="CHEBI:74483"/>
        <dbReference type="ChEBI" id="CHEBI:82748"/>
    </reaction>
</comment>
<comment type="similarity">
    <text evidence="11">Belongs to the class I-like SAM-binding methyltransferase superfamily. RsmB/NOP family.</text>
</comment>
<name>A0A7S7RFK8_CRYPV</name>
<dbReference type="GO" id="GO:0031167">
    <property type="term" value="P:rRNA methylation"/>
    <property type="evidence" value="ECO:0007669"/>
    <property type="project" value="TreeGrafter"/>
</dbReference>
<dbReference type="SUPFAM" id="SSF53335">
    <property type="entry name" value="S-adenosyl-L-methionine-dependent methyltransferases"/>
    <property type="match status" value="1"/>
</dbReference>
<evidence type="ECO:0000256" key="9">
    <source>
        <dbReference type="ARBA" id="ARBA00042050"/>
    </source>
</evidence>
<evidence type="ECO:0000256" key="8">
    <source>
        <dbReference type="ARBA" id="ARBA00023128"/>
    </source>
</evidence>
<dbReference type="OMA" id="NICCINL"/>
<dbReference type="Proteomes" id="UP000593906">
    <property type="component" value="Chromosome 5"/>
</dbReference>
<evidence type="ECO:0000256" key="6">
    <source>
        <dbReference type="ARBA" id="ARBA00022884"/>
    </source>
</evidence>
<sequence length="374" mass="43274">MLISNLCGKFGWIAYHEYLFTKERLHKSLLPALSANPRHVAVVNQFDSSKAHLIEINGKIYKRWVFPFTYYLTYDNKFNLLENEPLIVPEKCIYFMDAASIIVSYLLDIDRFSTVLDLCSAPGGKALIIIKRILEDINKHGEKDKMCHITCNEYDKGRFSRLNKVLQSHIGSFDLNRVNAVTISNDATSPSLLYSLRKQSRFLKILVDAPCSSDRHLILSNDFKHWSIKLAKRNSERQAEIINNAIGLLQDNGIILYCTCTLNEIENDYTVERICNNLEISTNDCFKLMLNIIKEFNNRYDQVKIILKPIRNELKKEEFDEKSNEKLCFNIEGNEKNIIVFEYTKFGSYILPDSNNGIGPLYLAFIKKKKINTK</sequence>
<evidence type="ECO:0000256" key="4">
    <source>
        <dbReference type="ARBA" id="ARBA00022679"/>
    </source>
</evidence>
<dbReference type="VEuPathDB" id="CryptoDB:CPATCC_0023510"/>
<evidence type="ECO:0000313" key="14">
    <source>
        <dbReference type="Proteomes" id="UP000593906"/>
    </source>
</evidence>
<feature type="binding site" evidence="11">
    <location>
        <position position="153"/>
    </location>
    <ligand>
        <name>S-adenosyl-L-methionine</name>
        <dbReference type="ChEBI" id="CHEBI:59789"/>
    </ligand>
</feature>
<dbReference type="Gene3D" id="3.40.50.150">
    <property type="entry name" value="Vaccinia Virus protein VP39"/>
    <property type="match status" value="1"/>
</dbReference>
<evidence type="ECO:0000256" key="10">
    <source>
        <dbReference type="ARBA" id="ARBA00049302"/>
    </source>
</evidence>
<keyword evidence="5 11" id="KW-0949">S-adenosyl-L-methionine</keyword>
<dbReference type="Pfam" id="PF01189">
    <property type="entry name" value="Methyltr_RsmB-F"/>
    <property type="match status" value="1"/>
</dbReference>
<dbReference type="AlphaFoldDB" id="A0A7S7RFK8"/>
<evidence type="ECO:0000256" key="5">
    <source>
        <dbReference type="ARBA" id="ARBA00022691"/>
    </source>
</evidence>
<feature type="binding site" evidence="11">
    <location>
        <begin position="119"/>
        <end position="125"/>
    </location>
    <ligand>
        <name>S-adenosyl-L-methionine</name>
        <dbReference type="ChEBI" id="CHEBI:59789"/>
    </ligand>
</feature>
<dbReference type="GO" id="GO:0003723">
    <property type="term" value="F:RNA binding"/>
    <property type="evidence" value="ECO:0007669"/>
    <property type="project" value="UniProtKB-UniRule"/>
</dbReference>
<reference evidence="13 14" key="1">
    <citation type="submission" date="2019-09" db="EMBL/GenBank/DDBJ databases">
        <title>Consistent, comparative and evidence-based genome assembly and annotation for Cryptosporidium parvum, C. hominis and C. tyzzeri.</title>
        <authorList>
            <person name="Baptista R.P."/>
            <person name="Li Y."/>
            <person name="Sateriale A."/>
            <person name="Ansell B."/>
            <person name="Jex A."/>
            <person name="Sanders M."/>
            <person name="Brooks K."/>
            <person name="Tracey A."/>
            <person name="Berriman M."/>
            <person name="Striepen B."/>
            <person name="Cotton J.A."/>
            <person name="Kissinger J.C."/>
        </authorList>
    </citation>
    <scope>NUCLEOTIDE SEQUENCE [LARGE SCALE GENOMIC DNA]</scope>
    <source>
        <strain evidence="13 14">IOWA-ATCC</strain>
    </source>
</reference>
<evidence type="ECO:0000256" key="3">
    <source>
        <dbReference type="ARBA" id="ARBA00022603"/>
    </source>
</evidence>
<dbReference type="EMBL" id="CP044418">
    <property type="protein sequence ID" value="QOY41605.1"/>
    <property type="molecule type" value="Genomic_DNA"/>
</dbReference>
<evidence type="ECO:0000256" key="7">
    <source>
        <dbReference type="ARBA" id="ARBA00022946"/>
    </source>
</evidence>
<organism evidence="13 14">
    <name type="scientific">Cryptosporidium parvum</name>
    <dbReference type="NCBI Taxonomy" id="5807"/>
    <lineage>
        <taxon>Eukaryota</taxon>
        <taxon>Sar</taxon>
        <taxon>Alveolata</taxon>
        <taxon>Apicomplexa</taxon>
        <taxon>Conoidasida</taxon>
        <taxon>Coccidia</taxon>
        <taxon>Eucoccidiorida</taxon>
        <taxon>Eimeriorina</taxon>
        <taxon>Cryptosporidiidae</taxon>
        <taxon>Cryptosporidium</taxon>
    </lineage>
</organism>
<comment type="subcellular location">
    <subcellularLocation>
        <location evidence="1">Mitochondrion</location>
    </subcellularLocation>
</comment>
<keyword evidence="8" id="KW-0496">Mitochondrion</keyword>
<dbReference type="PANTHER" id="PTHR22808">
    <property type="entry name" value="NCL1 YEAST -RELATED NOL1/NOP2/FMU SUN DOMAIN-CONTAINING"/>
    <property type="match status" value="1"/>
</dbReference>